<reference evidence="2 4" key="1">
    <citation type="submission" date="2015-07" db="EMBL/GenBank/DDBJ databases">
        <title>Genome of Polaribacter dokdonenesis DSW-5, isolated from seawater off Dokdo in Korea.</title>
        <authorList>
            <person name="Yoon K."/>
            <person name="Song J.Y."/>
            <person name="Kim J.F."/>
        </authorList>
    </citation>
    <scope>NUCLEOTIDE SEQUENCE [LARGE SCALE GENOMIC DNA]</scope>
    <source>
        <strain evidence="2 4">DSW-5</strain>
    </source>
</reference>
<evidence type="ECO:0000313" key="2">
    <source>
        <dbReference type="EMBL" id="KOY51698.1"/>
    </source>
</evidence>
<dbReference type="Proteomes" id="UP000183071">
    <property type="component" value="Unassembled WGS sequence"/>
</dbReference>
<accession>A0A0N0UNI4</accession>
<dbReference type="InterPro" id="IPR004919">
    <property type="entry name" value="GmrSD_N"/>
</dbReference>
<dbReference type="RefSeq" id="WP_053973853.1">
    <property type="nucleotide sequence ID" value="NZ_FNUE01000001.1"/>
</dbReference>
<sequence>MKNVQKPEKIHLGKLVEEIKKGRFVIPDFQREFDWQPWDVRDLIKSIFMDYYIGTLLLWEGNKENYKKLGCANLYAFENQSDPEYIVLDGQQRLSALHYAFFQPDVNFRNRKNPMYFFINLRELIKEEFEEAFYYHSRTIYYNQLASETKLQYETHTFPLGIMQQGSWGIDDWIKGYRDFWALKADDEENKEQKEIYKAYSDSALKIRETFSDLLNNYQISYISLAKELELNKVCDIFTHINSKGKPLDTFDLLNSITRKEDIYLKDMYRNASKKLDDLSYPGFEVKTQILMVMSIIKQNYCSPKYLYYLVPQEKKKIKDKDGQNIEITLIENKEKFVSLWDTAVTAIDKCFDSLKNQREFGAITAKFLPYPSIVPCLSAIKYYVKTSDLKNKVDIHSKIKKWYWSSIFLNRYSSAVESTSTKDYIDLKKWFEDDDLELEAVTDFAANYKSLDLHKETRSGSAIYKAIFNLIILNGARDWESFELPEYEGLDDHHIVPKSWGKENELGQKINTILNRTPISGDTNRKIIRDSLPNVYIKNMFDNNDEEKVYRVLETHLISKKAVEILLRNNFSVDDYNEFIEERKHTILETINNKLIEQKIELPEHLKKINSDIEVIELTLRKIIEEKLELKSRIDIKEKIPSNIYEKLVLKINRAKKKNPNLVQQNIDDAKYWMQFSDLQELQQIITSKVFWGLFEELFINKENLTSEFNDVANLRNALRHSRDVDIITKMKGEASILWFNQQLTIK</sequence>
<protein>
    <recommendedName>
        <fullName evidence="1">GmrSD restriction endonucleases N-terminal domain-containing protein</fullName>
    </recommendedName>
</protein>
<gene>
    <name evidence="2" type="ORF">I602_1258</name>
    <name evidence="3" type="ORF">SAMN05444353_0513</name>
</gene>
<evidence type="ECO:0000259" key="1">
    <source>
        <dbReference type="Pfam" id="PF03235"/>
    </source>
</evidence>
<evidence type="ECO:0000313" key="4">
    <source>
        <dbReference type="Proteomes" id="UP000037716"/>
    </source>
</evidence>
<dbReference type="PANTHER" id="PTHR37292">
    <property type="entry name" value="VNG6097C"/>
    <property type="match status" value="1"/>
</dbReference>
<dbReference type="EMBL" id="FNUE01000001">
    <property type="protein sequence ID" value="SEE05258.1"/>
    <property type="molecule type" value="Genomic_DNA"/>
</dbReference>
<dbReference type="EMBL" id="LGBR01000001">
    <property type="protein sequence ID" value="KOY51698.1"/>
    <property type="molecule type" value="Genomic_DNA"/>
</dbReference>
<comment type="caution">
    <text evidence="2">The sequence shown here is derived from an EMBL/GenBank/DDBJ whole genome shotgun (WGS) entry which is preliminary data.</text>
</comment>
<dbReference type="PANTHER" id="PTHR37292:SF2">
    <property type="entry name" value="DUF262 DOMAIN-CONTAINING PROTEIN"/>
    <property type="match status" value="1"/>
</dbReference>
<feature type="domain" description="GmrSD restriction endonucleases N-terminal" evidence="1">
    <location>
        <begin position="12"/>
        <end position="257"/>
    </location>
</feature>
<reference evidence="3 5" key="2">
    <citation type="submission" date="2016-10" db="EMBL/GenBank/DDBJ databases">
        <authorList>
            <person name="Varghese N."/>
            <person name="Submissions S."/>
        </authorList>
    </citation>
    <scope>NUCLEOTIDE SEQUENCE [LARGE SCALE GENOMIC DNA]</scope>
    <source>
        <strain evidence="3 5">DSW-5</strain>
    </source>
</reference>
<dbReference type="AlphaFoldDB" id="A0A0N0UNI4"/>
<dbReference type="OrthoDB" id="9798761at2"/>
<proteinExistence type="predicted"/>
<evidence type="ECO:0000313" key="5">
    <source>
        <dbReference type="Proteomes" id="UP000183071"/>
    </source>
</evidence>
<dbReference type="STRING" id="1300348.I602_1258"/>
<keyword evidence="5" id="KW-1185">Reference proteome</keyword>
<name>A0A0N0UNI4_9FLAO</name>
<dbReference type="Pfam" id="PF03235">
    <property type="entry name" value="GmrSD_N"/>
    <property type="match status" value="1"/>
</dbReference>
<evidence type="ECO:0000313" key="3">
    <source>
        <dbReference type="EMBL" id="SEE05258.1"/>
    </source>
</evidence>
<dbReference type="Proteomes" id="UP000037716">
    <property type="component" value="Unassembled WGS sequence"/>
</dbReference>
<dbReference type="PATRIC" id="fig|1300348.6.peg.1257"/>
<organism evidence="2 4">
    <name type="scientific">Polaribacter dokdonensis DSW-5</name>
    <dbReference type="NCBI Taxonomy" id="1300348"/>
    <lineage>
        <taxon>Bacteria</taxon>
        <taxon>Pseudomonadati</taxon>
        <taxon>Bacteroidota</taxon>
        <taxon>Flavobacteriia</taxon>
        <taxon>Flavobacteriales</taxon>
        <taxon>Flavobacteriaceae</taxon>
    </lineage>
</organism>